<reference evidence="2" key="1">
    <citation type="journal article" date="2023" name="Mol. Phylogenet. Evol.">
        <title>Genome-scale phylogeny and comparative genomics of the fungal order Sordariales.</title>
        <authorList>
            <person name="Hensen N."/>
            <person name="Bonometti L."/>
            <person name="Westerberg I."/>
            <person name="Brannstrom I.O."/>
            <person name="Guillou S."/>
            <person name="Cros-Aarteil S."/>
            <person name="Calhoun S."/>
            <person name="Haridas S."/>
            <person name="Kuo A."/>
            <person name="Mondo S."/>
            <person name="Pangilinan J."/>
            <person name="Riley R."/>
            <person name="LaButti K."/>
            <person name="Andreopoulos B."/>
            <person name="Lipzen A."/>
            <person name="Chen C."/>
            <person name="Yan M."/>
            <person name="Daum C."/>
            <person name="Ng V."/>
            <person name="Clum A."/>
            <person name="Steindorff A."/>
            <person name="Ohm R.A."/>
            <person name="Martin F."/>
            <person name="Silar P."/>
            <person name="Natvig D.O."/>
            <person name="Lalanne C."/>
            <person name="Gautier V."/>
            <person name="Ament-Velasquez S.L."/>
            <person name="Kruys A."/>
            <person name="Hutchinson M.I."/>
            <person name="Powell A.J."/>
            <person name="Barry K."/>
            <person name="Miller A.N."/>
            <person name="Grigoriev I.V."/>
            <person name="Debuchy R."/>
            <person name="Gladieux P."/>
            <person name="Hiltunen Thoren M."/>
            <person name="Johannesson H."/>
        </authorList>
    </citation>
    <scope>NUCLEOTIDE SEQUENCE</scope>
    <source>
        <strain evidence="2">CBS 731.68</strain>
    </source>
</reference>
<protein>
    <submittedName>
        <fullName evidence="2">Uncharacterized protein</fullName>
    </submittedName>
</protein>
<dbReference type="GeneID" id="87822962"/>
<dbReference type="Proteomes" id="UP001302602">
    <property type="component" value="Unassembled WGS sequence"/>
</dbReference>
<feature type="region of interest" description="Disordered" evidence="1">
    <location>
        <begin position="22"/>
        <end position="45"/>
    </location>
</feature>
<evidence type="ECO:0000313" key="2">
    <source>
        <dbReference type="EMBL" id="KAK4127265.1"/>
    </source>
</evidence>
<reference evidence="2" key="2">
    <citation type="submission" date="2023-05" db="EMBL/GenBank/DDBJ databases">
        <authorList>
            <consortium name="Lawrence Berkeley National Laboratory"/>
            <person name="Steindorff A."/>
            <person name="Hensen N."/>
            <person name="Bonometti L."/>
            <person name="Westerberg I."/>
            <person name="Brannstrom I.O."/>
            <person name="Guillou S."/>
            <person name="Cros-Aarteil S."/>
            <person name="Calhoun S."/>
            <person name="Haridas S."/>
            <person name="Kuo A."/>
            <person name="Mondo S."/>
            <person name="Pangilinan J."/>
            <person name="Riley R."/>
            <person name="Labutti K."/>
            <person name="Andreopoulos B."/>
            <person name="Lipzen A."/>
            <person name="Chen C."/>
            <person name="Yanf M."/>
            <person name="Daum C."/>
            <person name="Ng V."/>
            <person name="Clum A."/>
            <person name="Ohm R."/>
            <person name="Martin F."/>
            <person name="Silar P."/>
            <person name="Natvig D."/>
            <person name="Lalanne C."/>
            <person name="Gautier V."/>
            <person name="Ament-Velasquez S.L."/>
            <person name="Kruys A."/>
            <person name="Hutchinson M.I."/>
            <person name="Powell A.J."/>
            <person name="Barry K."/>
            <person name="Miller A.N."/>
            <person name="Grigoriev I.V."/>
            <person name="Debuchy R."/>
            <person name="Gladieux P."/>
            <person name="Thoren M.H."/>
            <person name="Johannesson H."/>
        </authorList>
    </citation>
    <scope>NUCLEOTIDE SEQUENCE</scope>
    <source>
        <strain evidence="2">CBS 731.68</strain>
    </source>
</reference>
<dbReference type="EMBL" id="MU853224">
    <property type="protein sequence ID" value="KAK4127265.1"/>
    <property type="molecule type" value="Genomic_DNA"/>
</dbReference>
<keyword evidence="3" id="KW-1185">Reference proteome</keyword>
<feature type="compositionally biased region" description="Polar residues" evidence="1">
    <location>
        <begin position="28"/>
        <end position="38"/>
    </location>
</feature>
<dbReference type="AlphaFoldDB" id="A0AAN6Z690"/>
<accession>A0AAN6Z690</accession>
<organism evidence="2 3">
    <name type="scientific">Parathielavia appendiculata</name>
    <dbReference type="NCBI Taxonomy" id="2587402"/>
    <lineage>
        <taxon>Eukaryota</taxon>
        <taxon>Fungi</taxon>
        <taxon>Dikarya</taxon>
        <taxon>Ascomycota</taxon>
        <taxon>Pezizomycotina</taxon>
        <taxon>Sordariomycetes</taxon>
        <taxon>Sordariomycetidae</taxon>
        <taxon>Sordariales</taxon>
        <taxon>Chaetomiaceae</taxon>
        <taxon>Parathielavia</taxon>
    </lineage>
</organism>
<sequence length="197" mass="21232">MTWHRAWPAVGRQSECPACGSFKATTRAPDTSISTSLPTPHPYRRQPMLPLRDVFPSAFPKMLATKNSSLLTAPIRHSLHGSSPEVVYSQTSSLSTMWSAADGVQHSSHGATHSGGAMIPKCQCLPSLPYPHTAQASYLIPSLTCISPCLHRGRLASGSPVRLSAGRPSRVLGCTLLQRARSSRGSRQPYNFSEGHC</sequence>
<dbReference type="RefSeq" id="XP_062651036.1">
    <property type="nucleotide sequence ID" value="XM_062786196.1"/>
</dbReference>
<name>A0AAN6Z690_9PEZI</name>
<proteinExistence type="predicted"/>
<evidence type="ECO:0000256" key="1">
    <source>
        <dbReference type="SAM" id="MobiDB-lite"/>
    </source>
</evidence>
<evidence type="ECO:0000313" key="3">
    <source>
        <dbReference type="Proteomes" id="UP001302602"/>
    </source>
</evidence>
<comment type="caution">
    <text evidence="2">The sequence shown here is derived from an EMBL/GenBank/DDBJ whole genome shotgun (WGS) entry which is preliminary data.</text>
</comment>
<gene>
    <name evidence="2" type="ORF">N657DRAFT_202480</name>
</gene>